<accession>A0A067C4H7</accession>
<dbReference type="VEuPathDB" id="FungiDB:SPRG_10838"/>
<dbReference type="RefSeq" id="XP_012205187.1">
    <property type="nucleotide sequence ID" value="XM_012349797.1"/>
</dbReference>
<proteinExistence type="predicted"/>
<dbReference type="KEGG" id="spar:SPRG_10838"/>
<sequence>MEGYLRFRGKCKEWQAAHDKVVRLVTAFQSQIGKTKEVEEPPTVEDDGMELLGLHGYGGNRSIDGYLAEGTLAALKAYPRNVQDLLLDMYDILEETQKRIMAMSTSDAVDTGPSGMQVSAMQYLRFIKIELDMYESEYQQIAITMASMEFATATGAMNAFMTSLSTQPFINIDTILAITEQHNFSYQLLKAEPKDEWV</sequence>
<dbReference type="Proteomes" id="UP000030745">
    <property type="component" value="Unassembled WGS sequence"/>
</dbReference>
<dbReference type="OMA" id="MASMEFA"/>
<dbReference type="GeneID" id="24132924"/>
<evidence type="ECO:0000313" key="2">
    <source>
        <dbReference type="Proteomes" id="UP000030745"/>
    </source>
</evidence>
<name>A0A067C4H7_SAPPC</name>
<protein>
    <submittedName>
        <fullName evidence="1">Uncharacterized protein</fullName>
    </submittedName>
</protein>
<organism evidence="1 2">
    <name type="scientific">Saprolegnia parasitica (strain CBS 223.65)</name>
    <dbReference type="NCBI Taxonomy" id="695850"/>
    <lineage>
        <taxon>Eukaryota</taxon>
        <taxon>Sar</taxon>
        <taxon>Stramenopiles</taxon>
        <taxon>Oomycota</taxon>
        <taxon>Saprolegniomycetes</taxon>
        <taxon>Saprolegniales</taxon>
        <taxon>Saprolegniaceae</taxon>
        <taxon>Saprolegnia</taxon>
    </lineage>
</organism>
<keyword evidence="2" id="KW-1185">Reference proteome</keyword>
<dbReference type="OrthoDB" id="61381at2759"/>
<dbReference type="EMBL" id="KK583246">
    <property type="protein sequence ID" value="KDO24050.1"/>
    <property type="molecule type" value="Genomic_DNA"/>
</dbReference>
<reference evidence="1 2" key="1">
    <citation type="journal article" date="2013" name="PLoS Genet.">
        <title>Distinctive expansion of potential virulence genes in the genome of the oomycete fish pathogen Saprolegnia parasitica.</title>
        <authorList>
            <person name="Jiang R.H."/>
            <person name="de Bruijn I."/>
            <person name="Haas B.J."/>
            <person name="Belmonte R."/>
            <person name="Lobach L."/>
            <person name="Christie J."/>
            <person name="van den Ackerveken G."/>
            <person name="Bottin A."/>
            <person name="Bulone V."/>
            <person name="Diaz-Moreno S.M."/>
            <person name="Dumas B."/>
            <person name="Fan L."/>
            <person name="Gaulin E."/>
            <person name="Govers F."/>
            <person name="Grenville-Briggs L.J."/>
            <person name="Horner N.R."/>
            <person name="Levin J.Z."/>
            <person name="Mammella M."/>
            <person name="Meijer H.J."/>
            <person name="Morris P."/>
            <person name="Nusbaum C."/>
            <person name="Oome S."/>
            <person name="Phillips A.J."/>
            <person name="van Rooyen D."/>
            <person name="Rzeszutek E."/>
            <person name="Saraiva M."/>
            <person name="Secombes C.J."/>
            <person name="Seidl M.F."/>
            <person name="Snel B."/>
            <person name="Stassen J.H."/>
            <person name="Sykes S."/>
            <person name="Tripathy S."/>
            <person name="van den Berg H."/>
            <person name="Vega-Arreguin J.C."/>
            <person name="Wawra S."/>
            <person name="Young S.K."/>
            <person name="Zeng Q."/>
            <person name="Dieguez-Uribeondo J."/>
            <person name="Russ C."/>
            <person name="Tyler B.M."/>
            <person name="van West P."/>
        </authorList>
    </citation>
    <scope>NUCLEOTIDE SEQUENCE [LARGE SCALE GENOMIC DNA]</scope>
    <source>
        <strain evidence="1 2">CBS 223.65</strain>
    </source>
</reference>
<dbReference type="AlphaFoldDB" id="A0A067C4H7"/>
<evidence type="ECO:0000313" key="1">
    <source>
        <dbReference type="EMBL" id="KDO24050.1"/>
    </source>
</evidence>
<gene>
    <name evidence="1" type="ORF">SPRG_10838</name>
</gene>